<dbReference type="InterPro" id="IPR036390">
    <property type="entry name" value="WH_DNA-bd_sf"/>
</dbReference>
<dbReference type="EMBL" id="BDQX01000163">
    <property type="protein sequence ID" value="GBG08263.1"/>
    <property type="molecule type" value="Genomic_DNA"/>
</dbReference>
<name>A0A2R5EWT1_9BACL</name>
<sequence>MLLEVEPSGGRFTPLQNRLQITPARLSDNLKRMAEHGLLRHLSPLERRHPALPEYVLTEKGLLLRDAAKAVQSAEGMLGYGRLSAKAWNLPLLLALHYEHTRFQDIRFALGQVTPRMLSGRLDELQLIGAVDKSIAELPRPAYIYLLHQDSKPPVRRLAADLSSLL</sequence>
<dbReference type="InterPro" id="IPR036388">
    <property type="entry name" value="WH-like_DNA-bd_sf"/>
</dbReference>
<accession>A0A2R5EWT1</accession>
<dbReference type="SUPFAM" id="SSF46785">
    <property type="entry name" value="Winged helix' DNA-binding domain"/>
    <property type="match status" value="2"/>
</dbReference>
<keyword evidence="6" id="KW-1185">Reference proteome</keyword>
<dbReference type="Gene3D" id="1.10.10.10">
    <property type="entry name" value="Winged helix-like DNA-binding domain superfamily/Winged helix DNA-binding domain"/>
    <property type="match status" value="2"/>
</dbReference>
<gene>
    <name evidence="5" type="ORF">PAT3040_02835</name>
</gene>
<evidence type="ECO:0000313" key="6">
    <source>
        <dbReference type="Proteomes" id="UP000245202"/>
    </source>
</evidence>
<dbReference type="InterPro" id="IPR002577">
    <property type="entry name" value="HTH_HxlR"/>
</dbReference>
<dbReference type="GO" id="GO:0003677">
    <property type="term" value="F:DNA binding"/>
    <property type="evidence" value="ECO:0007669"/>
    <property type="project" value="UniProtKB-KW"/>
</dbReference>
<keyword evidence="2" id="KW-0238">DNA-binding</keyword>
<evidence type="ECO:0000256" key="1">
    <source>
        <dbReference type="ARBA" id="ARBA00023015"/>
    </source>
</evidence>
<dbReference type="Pfam" id="PF01638">
    <property type="entry name" value="HxlR"/>
    <property type="match status" value="1"/>
</dbReference>
<organism evidence="5 6">
    <name type="scientific">Paenibacillus agaridevorans</name>
    <dbReference type="NCBI Taxonomy" id="171404"/>
    <lineage>
        <taxon>Bacteria</taxon>
        <taxon>Bacillati</taxon>
        <taxon>Bacillota</taxon>
        <taxon>Bacilli</taxon>
        <taxon>Bacillales</taxon>
        <taxon>Paenibacillaceae</taxon>
        <taxon>Paenibacillus</taxon>
    </lineage>
</organism>
<dbReference type="PANTHER" id="PTHR33204">
    <property type="entry name" value="TRANSCRIPTIONAL REGULATOR, MARR FAMILY"/>
    <property type="match status" value="1"/>
</dbReference>
<protein>
    <submittedName>
        <fullName evidence="5">Transcriptional regulator</fullName>
    </submittedName>
</protein>
<evidence type="ECO:0000256" key="2">
    <source>
        <dbReference type="ARBA" id="ARBA00023125"/>
    </source>
</evidence>
<dbReference type="PANTHER" id="PTHR33204:SF18">
    <property type="entry name" value="TRANSCRIPTIONAL REGULATORY PROTEIN"/>
    <property type="match status" value="1"/>
</dbReference>
<keyword evidence="1" id="KW-0805">Transcription regulation</keyword>
<evidence type="ECO:0000313" key="5">
    <source>
        <dbReference type="EMBL" id="GBG08263.1"/>
    </source>
</evidence>
<evidence type="ECO:0000259" key="4">
    <source>
        <dbReference type="Pfam" id="PF01638"/>
    </source>
</evidence>
<proteinExistence type="predicted"/>
<feature type="domain" description="HTH hxlR-type" evidence="4">
    <location>
        <begin position="86"/>
        <end position="145"/>
    </location>
</feature>
<keyword evidence="3" id="KW-0804">Transcription</keyword>
<comment type="caution">
    <text evidence="5">The sequence shown here is derived from an EMBL/GenBank/DDBJ whole genome shotgun (WGS) entry which is preliminary data.</text>
</comment>
<dbReference type="Proteomes" id="UP000245202">
    <property type="component" value="Unassembled WGS sequence"/>
</dbReference>
<dbReference type="AlphaFoldDB" id="A0A2R5EWT1"/>
<evidence type="ECO:0000256" key="3">
    <source>
        <dbReference type="ARBA" id="ARBA00023163"/>
    </source>
</evidence>
<reference evidence="5 6" key="1">
    <citation type="submission" date="2017-08" db="EMBL/GenBank/DDBJ databases">
        <title>Substantial Increase in Enzyme Production by Combined Drug-Resistance Mutations in Paenibacillus agaridevorans.</title>
        <authorList>
            <person name="Tanaka Y."/>
            <person name="Funane K."/>
            <person name="Hosaka T."/>
            <person name="Shiwa Y."/>
            <person name="Fujita N."/>
            <person name="Miyazaki T."/>
            <person name="Yoshikawa H."/>
            <person name="Murakami K."/>
            <person name="Kasahara K."/>
            <person name="Inaoka T."/>
            <person name="Hiraga Y."/>
            <person name="Ochi K."/>
        </authorList>
    </citation>
    <scope>NUCLEOTIDE SEQUENCE [LARGE SCALE GENOMIC DNA]</scope>
    <source>
        <strain evidence="5 6">T-3040</strain>
    </source>
</reference>